<dbReference type="AlphaFoldDB" id="A0A8H6L6D7"/>
<dbReference type="Proteomes" id="UP000578531">
    <property type="component" value="Unassembled WGS sequence"/>
</dbReference>
<keyword evidence="2" id="KW-1185">Reference proteome</keyword>
<reference evidence="1 2" key="1">
    <citation type="journal article" date="2020" name="Genomics">
        <title>Complete, high-quality genomes from long-read metagenomic sequencing of two wolf lichen thalli reveals enigmatic genome architecture.</title>
        <authorList>
            <person name="McKenzie S.K."/>
            <person name="Walston R.F."/>
            <person name="Allen J.L."/>
        </authorList>
    </citation>
    <scope>NUCLEOTIDE SEQUENCE [LARGE SCALE GENOMIC DNA]</scope>
    <source>
        <strain evidence="1">WasteWater2</strain>
    </source>
</reference>
<sequence length="74" mass="8069">MQKPFNAEGLDLTFLFDSNYPERTITEANNSAATSIAMPGFTTEQSLSLQRMLSIPVGEALEPVPRPLGWVLSA</sequence>
<dbReference type="OrthoDB" id="5395789at2759"/>
<gene>
    <name evidence="1" type="ORF">HO173_004267</name>
</gene>
<protein>
    <submittedName>
        <fullName evidence="1">Uncharacterized protein</fullName>
    </submittedName>
</protein>
<accession>A0A8H6L6D7</accession>
<comment type="caution">
    <text evidence="1">The sequence shown here is derived from an EMBL/GenBank/DDBJ whole genome shotgun (WGS) entry which is preliminary data.</text>
</comment>
<evidence type="ECO:0000313" key="1">
    <source>
        <dbReference type="EMBL" id="KAF6237377.1"/>
    </source>
</evidence>
<proteinExistence type="predicted"/>
<dbReference type="EMBL" id="JACCJC010000014">
    <property type="protein sequence ID" value="KAF6237377.1"/>
    <property type="molecule type" value="Genomic_DNA"/>
</dbReference>
<dbReference type="RefSeq" id="XP_037166701.1">
    <property type="nucleotide sequence ID" value="XM_037306191.1"/>
</dbReference>
<dbReference type="GeneID" id="59285932"/>
<name>A0A8H6L6D7_9LECA</name>
<evidence type="ECO:0000313" key="2">
    <source>
        <dbReference type="Proteomes" id="UP000578531"/>
    </source>
</evidence>
<organism evidence="1 2">
    <name type="scientific">Letharia columbiana</name>
    <dbReference type="NCBI Taxonomy" id="112416"/>
    <lineage>
        <taxon>Eukaryota</taxon>
        <taxon>Fungi</taxon>
        <taxon>Dikarya</taxon>
        <taxon>Ascomycota</taxon>
        <taxon>Pezizomycotina</taxon>
        <taxon>Lecanoromycetes</taxon>
        <taxon>OSLEUM clade</taxon>
        <taxon>Lecanoromycetidae</taxon>
        <taxon>Lecanorales</taxon>
        <taxon>Lecanorineae</taxon>
        <taxon>Parmeliaceae</taxon>
        <taxon>Letharia</taxon>
    </lineage>
</organism>